<dbReference type="EMBL" id="UINC01089527">
    <property type="protein sequence ID" value="SVC40700.1"/>
    <property type="molecule type" value="Genomic_DNA"/>
</dbReference>
<feature type="domain" description="VOC" evidence="1">
    <location>
        <begin position="1"/>
        <end position="132"/>
    </location>
</feature>
<dbReference type="Gene3D" id="3.10.180.10">
    <property type="entry name" value="2,3-Dihydroxybiphenyl 1,2-Dioxygenase, domain 1"/>
    <property type="match status" value="1"/>
</dbReference>
<dbReference type="PROSITE" id="PS51819">
    <property type="entry name" value="VOC"/>
    <property type="match status" value="1"/>
</dbReference>
<evidence type="ECO:0000313" key="2">
    <source>
        <dbReference type="EMBL" id="SVC40700.1"/>
    </source>
</evidence>
<accession>A0A382LVQ1</accession>
<dbReference type="InterPro" id="IPR037523">
    <property type="entry name" value="VOC_core"/>
</dbReference>
<dbReference type="SUPFAM" id="SSF54593">
    <property type="entry name" value="Glyoxalase/Bleomycin resistance protein/Dihydroxybiphenyl dioxygenase"/>
    <property type="match status" value="1"/>
</dbReference>
<reference evidence="2" key="1">
    <citation type="submission" date="2018-05" db="EMBL/GenBank/DDBJ databases">
        <authorList>
            <person name="Lanie J.A."/>
            <person name="Ng W.-L."/>
            <person name="Kazmierczak K.M."/>
            <person name="Andrzejewski T.M."/>
            <person name="Davidsen T.M."/>
            <person name="Wayne K.J."/>
            <person name="Tettelin H."/>
            <person name="Glass J.I."/>
            <person name="Rusch D."/>
            <person name="Podicherti R."/>
            <person name="Tsui H.-C.T."/>
            <person name="Winkler M.E."/>
        </authorList>
    </citation>
    <scope>NUCLEOTIDE SEQUENCE</scope>
</reference>
<proteinExistence type="predicted"/>
<gene>
    <name evidence="2" type="ORF">METZ01_LOCUS293554</name>
</gene>
<name>A0A382LVQ1_9ZZZZ</name>
<dbReference type="AlphaFoldDB" id="A0A382LVQ1"/>
<organism evidence="2">
    <name type="scientific">marine metagenome</name>
    <dbReference type="NCBI Taxonomy" id="408172"/>
    <lineage>
        <taxon>unclassified sequences</taxon>
        <taxon>metagenomes</taxon>
        <taxon>ecological metagenomes</taxon>
    </lineage>
</organism>
<dbReference type="InterPro" id="IPR004360">
    <property type="entry name" value="Glyas_Fos-R_dOase_dom"/>
</dbReference>
<dbReference type="InterPro" id="IPR029068">
    <property type="entry name" value="Glyas_Bleomycin-R_OHBP_Dase"/>
</dbReference>
<evidence type="ECO:0000259" key="1">
    <source>
        <dbReference type="PROSITE" id="PS51819"/>
    </source>
</evidence>
<dbReference type="Pfam" id="PF00903">
    <property type="entry name" value="Glyoxalase"/>
    <property type="match status" value="1"/>
</dbReference>
<sequence length="135" mass="14690">MVVVDLDQSIEFWCGAFGFKVLRRMEESGRPLASVMGLEDVAVTTVKLVDPNGGILELLRFHSHTDAPEWAGRIYSTGLSHVALTVEDVDEVCRKVVELGGSHHPVSLSSDGRVKMTFCRGPEGVLVELVEDVGP</sequence>
<protein>
    <recommendedName>
        <fullName evidence="1">VOC domain-containing protein</fullName>
    </recommendedName>
</protein>